<evidence type="ECO:0008006" key="3">
    <source>
        <dbReference type="Google" id="ProtNLM"/>
    </source>
</evidence>
<gene>
    <name evidence="1" type="ORF">B7R54_04595</name>
</gene>
<evidence type="ECO:0000313" key="1">
    <source>
        <dbReference type="EMBL" id="RFA08584.1"/>
    </source>
</evidence>
<accession>A0A3E0VF71</accession>
<protein>
    <recommendedName>
        <fullName evidence="3">DUF559 domain-containing protein</fullName>
    </recommendedName>
</protein>
<evidence type="ECO:0000313" key="2">
    <source>
        <dbReference type="Proteomes" id="UP000256486"/>
    </source>
</evidence>
<comment type="caution">
    <text evidence="1">The sequence shown here is derived from an EMBL/GenBank/DDBJ whole genome shotgun (WGS) entry which is preliminary data.</text>
</comment>
<dbReference type="Gene3D" id="3.40.960.10">
    <property type="entry name" value="VSR Endonuclease"/>
    <property type="match status" value="1"/>
</dbReference>
<dbReference type="SUPFAM" id="SSF52980">
    <property type="entry name" value="Restriction endonuclease-like"/>
    <property type="match status" value="1"/>
</dbReference>
<reference evidence="1 2" key="1">
    <citation type="submission" date="2017-04" db="EMBL/GenBank/DDBJ databases">
        <title>Comparative genome analysis of Subtercola boreus.</title>
        <authorList>
            <person name="Cho Y.-J."/>
            <person name="Cho A."/>
            <person name="Kim O.-S."/>
            <person name="Lee J.-I."/>
        </authorList>
    </citation>
    <scope>NUCLEOTIDE SEQUENCE [LARGE SCALE GENOMIC DNA]</scope>
    <source>
        <strain evidence="1 2">K300</strain>
    </source>
</reference>
<sequence>MSILDVVTQLGGVVHQGRLLPFGYTASDARRAVRGGMLLRPRQGWVATPDAADADVSAVRVGGSLTCLSVLRSAGIWCIDDGLLHVRVGVHTTHLASPHSRTEPLGDPAANGVSLHRAAATAGPRPPRARDDVEWALMHMVACQPRDHAVAAFDSALNQKLTTRRRLSLLADQLSQKHRDVLALADSSAQSGLETKARLRLRARHIPYRTQVYIPPAGAVDLLIGDRLVIELDGREWHTSDEAFFEDRRRDFEFHEQGRMVRRFTYAQVMFEWGRIEAMIRGTVKRGEHRWSRRQLAAGLGRPGAGA</sequence>
<dbReference type="AlphaFoldDB" id="A0A3E0VF71"/>
<dbReference type="Proteomes" id="UP000256486">
    <property type="component" value="Unassembled WGS sequence"/>
</dbReference>
<dbReference type="EMBL" id="NBWZ01000001">
    <property type="protein sequence ID" value="RFA08584.1"/>
    <property type="molecule type" value="Genomic_DNA"/>
</dbReference>
<proteinExistence type="predicted"/>
<dbReference type="RefSeq" id="WP_116413988.1">
    <property type="nucleotide sequence ID" value="NZ_NBWZ01000001.1"/>
</dbReference>
<dbReference type="OrthoDB" id="2594539at2"/>
<organism evidence="1 2">
    <name type="scientific">Subtercola boreus</name>
    <dbReference type="NCBI Taxonomy" id="120213"/>
    <lineage>
        <taxon>Bacteria</taxon>
        <taxon>Bacillati</taxon>
        <taxon>Actinomycetota</taxon>
        <taxon>Actinomycetes</taxon>
        <taxon>Micrococcales</taxon>
        <taxon>Microbacteriaceae</taxon>
        <taxon>Subtercola</taxon>
    </lineage>
</organism>
<name>A0A3E0VF71_9MICO</name>
<keyword evidence="2" id="KW-1185">Reference proteome</keyword>
<dbReference type="InterPro" id="IPR011335">
    <property type="entry name" value="Restrct_endonuc-II-like"/>
</dbReference>